<comment type="similarity">
    <text evidence="1">Belongs to the sigma-70 factor family. ECF subfamily.</text>
</comment>
<dbReference type="InterPro" id="IPR013325">
    <property type="entry name" value="RNA_pol_sigma_r2"/>
</dbReference>
<dbReference type="InterPro" id="IPR013324">
    <property type="entry name" value="RNA_pol_sigma_r3/r4-like"/>
</dbReference>
<protein>
    <submittedName>
        <fullName evidence="7">RNA polymerase ECF-subfamily sigma factor</fullName>
    </submittedName>
</protein>
<dbReference type="Pfam" id="PF04542">
    <property type="entry name" value="Sigma70_r2"/>
    <property type="match status" value="1"/>
</dbReference>
<dbReference type="Pfam" id="PF08281">
    <property type="entry name" value="Sigma70_r4_2"/>
    <property type="match status" value="1"/>
</dbReference>
<feature type="domain" description="RNA polymerase sigma factor 70 region 4 type 2" evidence="6">
    <location>
        <begin position="100"/>
        <end position="152"/>
    </location>
</feature>
<dbReference type="InterPro" id="IPR014284">
    <property type="entry name" value="RNA_pol_sigma-70_dom"/>
</dbReference>
<evidence type="ECO:0000313" key="7">
    <source>
        <dbReference type="EMBL" id="MBF5056378.1"/>
    </source>
</evidence>
<dbReference type="NCBIfam" id="TIGR02937">
    <property type="entry name" value="sigma70-ECF"/>
    <property type="match status" value="1"/>
</dbReference>
<dbReference type="PANTHER" id="PTHR43133">
    <property type="entry name" value="RNA POLYMERASE ECF-TYPE SIGMA FACTO"/>
    <property type="match status" value="1"/>
</dbReference>
<organism evidence="7 8">
    <name type="scientific">Alloalcanivorax profundimaris</name>
    <dbReference type="NCBI Taxonomy" id="2735259"/>
    <lineage>
        <taxon>Bacteria</taxon>
        <taxon>Pseudomonadati</taxon>
        <taxon>Pseudomonadota</taxon>
        <taxon>Gammaproteobacteria</taxon>
        <taxon>Oceanospirillales</taxon>
        <taxon>Alcanivoracaceae</taxon>
        <taxon>Alloalcanivorax</taxon>
    </lineage>
</organism>
<dbReference type="InterPro" id="IPR013249">
    <property type="entry name" value="RNA_pol_sigma70_r4_t2"/>
</dbReference>
<dbReference type="InterPro" id="IPR007627">
    <property type="entry name" value="RNA_pol_sigma70_r2"/>
</dbReference>
<accession>A0ABS0AQK7</accession>
<evidence type="ECO:0000256" key="2">
    <source>
        <dbReference type="ARBA" id="ARBA00023015"/>
    </source>
</evidence>
<evidence type="ECO:0000259" key="6">
    <source>
        <dbReference type="Pfam" id="PF08281"/>
    </source>
</evidence>
<dbReference type="InterPro" id="IPR039425">
    <property type="entry name" value="RNA_pol_sigma-70-like"/>
</dbReference>
<feature type="domain" description="RNA polymerase sigma-70 region 2" evidence="5">
    <location>
        <begin position="4"/>
        <end position="68"/>
    </location>
</feature>
<dbReference type="SUPFAM" id="SSF88946">
    <property type="entry name" value="Sigma2 domain of RNA polymerase sigma factors"/>
    <property type="match status" value="1"/>
</dbReference>
<dbReference type="Proteomes" id="UP000662703">
    <property type="component" value="Unassembled WGS sequence"/>
</dbReference>
<evidence type="ECO:0000256" key="3">
    <source>
        <dbReference type="ARBA" id="ARBA00023082"/>
    </source>
</evidence>
<evidence type="ECO:0000256" key="1">
    <source>
        <dbReference type="ARBA" id="ARBA00010641"/>
    </source>
</evidence>
<evidence type="ECO:0000256" key="4">
    <source>
        <dbReference type="ARBA" id="ARBA00023163"/>
    </source>
</evidence>
<keyword evidence="4" id="KW-0804">Transcription</keyword>
<name>A0ABS0AQK7_9GAMM</name>
<dbReference type="RefSeq" id="WP_323745815.1">
    <property type="nucleotide sequence ID" value="NZ_ARXX01000021.1"/>
</dbReference>
<dbReference type="PANTHER" id="PTHR43133:SF63">
    <property type="entry name" value="RNA POLYMERASE SIGMA FACTOR FECI-RELATED"/>
    <property type="match status" value="1"/>
</dbReference>
<keyword evidence="3" id="KW-0731">Sigma factor</keyword>
<dbReference type="InterPro" id="IPR036388">
    <property type="entry name" value="WH-like_DNA-bd_sf"/>
</dbReference>
<keyword evidence="2" id="KW-0805">Transcription regulation</keyword>
<dbReference type="SUPFAM" id="SSF88659">
    <property type="entry name" value="Sigma3 and sigma4 domains of RNA polymerase sigma factors"/>
    <property type="match status" value="1"/>
</dbReference>
<reference evidence="7 8" key="1">
    <citation type="submission" date="2012-09" db="EMBL/GenBank/DDBJ databases">
        <title>Genome Sequence of alkane-degrading Bacterium Alcanivorax sp. 521-1.</title>
        <authorList>
            <person name="Lai Q."/>
            <person name="Shao Z."/>
        </authorList>
    </citation>
    <scope>NUCLEOTIDE SEQUENCE [LARGE SCALE GENOMIC DNA]</scope>
    <source>
        <strain evidence="7 8">521-1</strain>
    </source>
</reference>
<comment type="caution">
    <text evidence="7">The sequence shown here is derived from an EMBL/GenBank/DDBJ whole genome shotgun (WGS) entry which is preliminary data.</text>
</comment>
<gene>
    <name evidence="7" type="ORF">Y5W_01672</name>
</gene>
<dbReference type="Gene3D" id="1.10.1740.10">
    <property type="match status" value="1"/>
</dbReference>
<proteinExistence type="inferred from homology"/>
<evidence type="ECO:0000259" key="5">
    <source>
        <dbReference type="Pfam" id="PF04542"/>
    </source>
</evidence>
<sequence>MKTLYSEYHGWLRAVLQRRLGDADDAADLAQDAFLRLLARPRSLDHDSARPYLSRMARGLCVDLWRRREIERAWLESLALNPDLEAPSAEQRATAVEALMEVDAMLKRLPAPVARAFILSMVHGLDGKTIAARLGVTDRTVRNYLSRAMLACLRLQARLTPEDGAP</sequence>
<keyword evidence="8" id="KW-1185">Reference proteome</keyword>
<dbReference type="EMBL" id="ARXX01000021">
    <property type="protein sequence ID" value="MBF5056378.1"/>
    <property type="molecule type" value="Genomic_DNA"/>
</dbReference>
<dbReference type="Gene3D" id="1.10.10.10">
    <property type="entry name" value="Winged helix-like DNA-binding domain superfamily/Winged helix DNA-binding domain"/>
    <property type="match status" value="1"/>
</dbReference>
<evidence type="ECO:0000313" key="8">
    <source>
        <dbReference type="Proteomes" id="UP000662703"/>
    </source>
</evidence>